<dbReference type="GO" id="GO:0016887">
    <property type="term" value="F:ATP hydrolysis activity"/>
    <property type="evidence" value="ECO:0007669"/>
    <property type="project" value="InterPro"/>
</dbReference>
<evidence type="ECO:0000256" key="4">
    <source>
        <dbReference type="ARBA" id="ARBA00022840"/>
    </source>
</evidence>
<keyword evidence="8" id="KW-0378">Hydrolase</keyword>
<dbReference type="PANTHER" id="PTHR43166:SF6">
    <property type="entry name" value="PHOSPHONATES IMPORT ATP-BINDING PROTEIN PHNC"/>
    <property type="match status" value="1"/>
</dbReference>
<dbReference type="EMBL" id="MIGB01000014">
    <property type="protein sequence ID" value="OSY40196.1"/>
    <property type="molecule type" value="Genomic_DNA"/>
</dbReference>
<dbReference type="InterPro" id="IPR003439">
    <property type="entry name" value="ABC_transporter-like_ATP-bd"/>
</dbReference>
<dbReference type="GO" id="GO:0016020">
    <property type="term" value="C:membrane"/>
    <property type="evidence" value="ECO:0007669"/>
    <property type="project" value="InterPro"/>
</dbReference>
<dbReference type="SMART" id="SM00382">
    <property type="entry name" value="AAA"/>
    <property type="match status" value="1"/>
</dbReference>
<dbReference type="CDD" id="cd03256">
    <property type="entry name" value="ABC_PhnC_transporter"/>
    <property type="match status" value="1"/>
</dbReference>
<feature type="domain" description="ABC transporter" evidence="7">
    <location>
        <begin position="17"/>
        <end position="259"/>
    </location>
</feature>
<keyword evidence="6" id="KW-0472">Membrane</keyword>
<evidence type="ECO:0000256" key="5">
    <source>
        <dbReference type="ARBA" id="ARBA00022967"/>
    </source>
</evidence>
<dbReference type="PANTHER" id="PTHR43166">
    <property type="entry name" value="AMINO ACID IMPORT ATP-BINDING PROTEIN"/>
    <property type="match status" value="1"/>
</dbReference>
<protein>
    <submittedName>
        <fullName evidence="8">Phosphate-import ATP-binding protein PhnC</fullName>
        <ecNumber evidence="8">3.6.3.27</ecNumber>
    </submittedName>
</protein>
<keyword evidence="4 8" id="KW-0067">ATP-binding</keyword>
<dbReference type="EC" id="3.6.3.27" evidence="8"/>
<dbReference type="Proteomes" id="UP000194360">
    <property type="component" value="Unassembled WGS sequence"/>
</dbReference>
<dbReference type="OrthoDB" id="3190580at2"/>
<dbReference type="GO" id="GO:0005524">
    <property type="term" value="F:ATP binding"/>
    <property type="evidence" value="ECO:0007669"/>
    <property type="project" value="UniProtKB-KW"/>
</dbReference>
<keyword evidence="1" id="KW-0813">Transport</keyword>
<sequence length="265" mass="28264">MTAELTTREPVSVEPVVRARGVTVRFGDSVALDGVDLDVAPGEVVALLGHSGSGKSTLMRALTAMVPAESTALTVAGQDVARLNPPQLRALRSEVGFVFQHFNLVPNLSAMTNVLTGGLHRAGRLNLVGLFHRAQRREALHLLGRVGLEAKARQSARTLSGGQQQRVAIARALMQHPRLLLADEPVASLDPRLADSVLTLIRQVAAERGIPAVVSLHVVDLARRYADRVVGPCGGRVVFDAPVGQLDDASVDAIYTHDEQVDLDV</sequence>
<evidence type="ECO:0000259" key="7">
    <source>
        <dbReference type="PROSITE" id="PS50893"/>
    </source>
</evidence>
<evidence type="ECO:0000313" key="9">
    <source>
        <dbReference type="Proteomes" id="UP000194360"/>
    </source>
</evidence>
<evidence type="ECO:0000256" key="1">
    <source>
        <dbReference type="ARBA" id="ARBA00022448"/>
    </source>
</evidence>
<dbReference type="PROSITE" id="PS50893">
    <property type="entry name" value="ABC_TRANSPORTER_2"/>
    <property type="match status" value="1"/>
</dbReference>
<evidence type="ECO:0000256" key="6">
    <source>
        <dbReference type="ARBA" id="ARBA00023136"/>
    </source>
</evidence>
<dbReference type="STRING" id="2074.BG845_03019"/>
<name>A0A1Y2MYA8_PSEAH</name>
<keyword evidence="9" id="KW-1185">Reference proteome</keyword>
<dbReference type="InterPro" id="IPR050086">
    <property type="entry name" value="MetN_ABC_transporter-like"/>
</dbReference>
<keyword evidence="2" id="KW-1003">Cell membrane</keyword>
<keyword evidence="3" id="KW-0547">Nucleotide-binding</keyword>
<dbReference type="InterPro" id="IPR012693">
    <property type="entry name" value="ABC_transpr_PhnC"/>
</dbReference>
<proteinExistence type="predicted"/>
<evidence type="ECO:0000256" key="2">
    <source>
        <dbReference type="ARBA" id="ARBA00022475"/>
    </source>
</evidence>
<dbReference type="SUPFAM" id="SSF52540">
    <property type="entry name" value="P-loop containing nucleoside triphosphate hydrolases"/>
    <property type="match status" value="1"/>
</dbReference>
<accession>A0A1Y2MYA8</accession>
<evidence type="ECO:0000313" key="8">
    <source>
        <dbReference type="EMBL" id="OSY40196.1"/>
    </source>
</evidence>
<reference evidence="8 9" key="1">
    <citation type="submission" date="2016-09" db="EMBL/GenBank/DDBJ databases">
        <title>Pseudonocardia autotrophica DSM535, a candidate organism with high potential of specific P450 cytochromes.</title>
        <authorList>
            <person name="Grumaz C."/>
            <person name="Vainshtein Y."/>
            <person name="Kirstahler P."/>
            <person name="Sohn K."/>
        </authorList>
    </citation>
    <scope>NUCLEOTIDE SEQUENCE [LARGE SCALE GENOMIC DNA]</scope>
    <source>
        <strain evidence="8 9">DSM 535</strain>
    </source>
</reference>
<dbReference type="AlphaFoldDB" id="A0A1Y2MYA8"/>
<evidence type="ECO:0000256" key="3">
    <source>
        <dbReference type="ARBA" id="ARBA00022741"/>
    </source>
</evidence>
<keyword evidence="5" id="KW-1278">Translocase</keyword>
<gene>
    <name evidence="8" type="primary">phnC_1</name>
    <name evidence="8" type="ORF">BG845_03019</name>
</gene>
<dbReference type="InterPro" id="IPR017871">
    <property type="entry name" value="ABC_transporter-like_CS"/>
</dbReference>
<dbReference type="Gene3D" id="3.40.50.300">
    <property type="entry name" value="P-loop containing nucleotide triphosphate hydrolases"/>
    <property type="match status" value="1"/>
</dbReference>
<comment type="caution">
    <text evidence="8">The sequence shown here is derived from an EMBL/GenBank/DDBJ whole genome shotgun (WGS) entry which is preliminary data.</text>
</comment>
<dbReference type="Pfam" id="PF00005">
    <property type="entry name" value="ABC_tran"/>
    <property type="match status" value="1"/>
</dbReference>
<dbReference type="GO" id="GO:0015416">
    <property type="term" value="F:ABC-type phosphonate transporter activity"/>
    <property type="evidence" value="ECO:0007669"/>
    <property type="project" value="InterPro"/>
</dbReference>
<dbReference type="RefSeq" id="WP_085913239.1">
    <property type="nucleotide sequence ID" value="NZ_AP018920.1"/>
</dbReference>
<dbReference type="InterPro" id="IPR003593">
    <property type="entry name" value="AAA+_ATPase"/>
</dbReference>
<organism evidence="8 9">
    <name type="scientific">Pseudonocardia autotrophica</name>
    <name type="common">Amycolata autotrophica</name>
    <name type="synonym">Nocardia autotrophica</name>
    <dbReference type="NCBI Taxonomy" id="2074"/>
    <lineage>
        <taxon>Bacteria</taxon>
        <taxon>Bacillati</taxon>
        <taxon>Actinomycetota</taxon>
        <taxon>Actinomycetes</taxon>
        <taxon>Pseudonocardiales</taxon>
        <taxon>Pseudonocardiaceae</taxon>
        <taxon>Pseudonocardia</taxon>
    </lineage>
</organism>
<dbReference type="InterPro" id="IPR027417">
    <property type="entry name" value="P-loop_NTPase"/>
</dbReference>
<dbReference type="PROSITE" id="PS00211">
    <property type="entry name" value="ABC_TRANSPORTER_1"/>
    <property type="match status" value="1"/>
</dbReference>